<feature type="region of interest" description="Disordered" evidence="1">
    <location>
        <begin position="500"/>
        <end position="526"/>
    </location>
</feature>
<dbReference type="Gene3D" id="1.10.287.110">
    <property type="entry name" value="DnaJ domain"/>
    <property type="match status" value="1"/>
</dbReference>
<comment type="caution">
    <text evidence="3">The sequence shown here is derived from an EMBL/GenBank/DDBJ whole genome shotgun (WGS) entry which is preliminary data.</text>
</comment>
<dbReference type="PANTHER" id="PTHR45181">
    <property type="entry name" value="HEAT SHOCK PROTEIN DNAJ WITH TETRATRICOPEPTIDE REPEAT-CONTAINING PROTEIN"/>
    <property type="match status" value="1"/>
</dbReference>
<feature type="compositionally biased region" description="Low complexity" evidence="1">
    <location>
        <begin position="44"/>
        <end position="59"/>
    </location>
</feature>
<dbReference type="PROSITE" id="PS00636">
    <property type="entry name" value="DNAJ_1"/>
    <property type="match status" value="1"/>
</dbReference>
<evidence type="ECO:0000256" key="1">
    <source>
        <dbReference type="SAM" id="MobiDB-lite"/>
    </source>
</evidence>
<dbReference type="PANTHER" id="PTHR45181:SF8">
    <property type="entry name" value="HEAT SHOCK PROTEIN DNAJ WITH TETRATRICOPEPTIDE REPEAT-CONTAINING PROTEIN"/>
    <property type="match status" value="1"/>
</dbReference>
<organism evidence="3 4">
    <name type="scientific">Saponaria officinalis</name>
    <name type="common">Common soapwort</name>
    <name type="synonym">Lychnis saponaria</name>
    <dbReference type="NCBI Taxonomy" id="3572"/>
    <lineage>
        <taxon>Eukaryota</taxon>
        <taxon>Viridiplantae</taxon>
        <taxon>Streptophyta</taxon>
        <taxon>Embryophyta</taxon>
        <taxon>Tracheophyta</taxon>
        <taxon>Spermatophyta</taxon>
        <taxon>Magnoliopsida</taxon>
        <taxon>eudicotyledons</taxon>
        <taxon>Gunneridae</taxon>
        <taxon>Pentapetalae</taxon>
        <taxon>Caryophyllales</taxon>
        <taxon>Caryophyllaceae</taxon>
        <taxon>Caryophylleae</taxon>
        <taxon>Saponaria</taxon>
    </lineage>
</organism>
<evidence type="ECO:0000313" key="4">
    <source>
        <dbReference type="Proteomes" id="UP001443914"/>
    </source>
</evidence>
<dbReference type="SMART" id="SM00271">
    <property type="entry name" value="DnaJ"/>
    <property type="match status" value="1"/>
</dbReference>
<feature type="compositionally biased region" description="Basic residues" evidence="1">
    <location>
        <begin position="64"/>
        <end position="77"/>
    </location>
</feature>
<gene>
    <name evidence="3" type="ORF">RND81_14G038800</name>
</gene>
<feature type="region of interest" description="Disordered" evidence="1">
    <location>
        <begin position="1"/>
        <end position="26"/>
    </location>
</feature>
<dbReference type="SUPFAM" id="SSF46565">
    <property type="entry name" value="Chaperone J-domain"/>
    <property type="match status" value="1"/>
</dbReference>
<keyword evidence="4" id="KW-1185">Reference proteome</keyword>
<feature type="compositionally biased region" description="Basic and acidic residues" evidence="1">
    <location>
        <begin position="677"/>
        <end position="688"/>
    </location>
</feature>
<dbReference type="EMBL" id="JBDFQZ010000014">
    <property type="protein sequence ID" value="KAK9664398.1"/>
    <property type="molecule type" value="Genomic_DNA"/>
</dbReference>
<dbReference type="InterPro" id="IPR019734">
    <property type="entry name" value="TPR_rpt"/>
</dbReference>
<feature type="compositionally biased region" description="Polar residues" evidence="1">
    <location>
        <begin position="611"/>
        <end position="625"/>
    </location>
</feature>
<feature type="compositionally biased region" description="Basic residues" evidence="1">
    <location>
        <begin position="500"/>
        <end position="513"/>
    </location>
</feature>
<reference evidence="3" key="1">
    <citation type="submission" date="2024-03" db="EMBL/GenBank/DDBJ databases">
        <title>WGS assembly of Saponaria officinalis var. Norfolk2.</title>
        <authorList>
            <person name="Jenkins J."/>
            <person name="Shu S."/>
            <person name="Grimwood J."/>
            <person name="Barry K."/>
            <person name="Goodstein D."/>
            <person name="Schmutz J."/>
            <person name="Leebens-Mack J."/>
            <person name="Osbourn A."/>
        </authorList>
    </citation>
    <scope>NUCLEOTIDE SEQUENCE [LARGE SCALE GENOMIC DNA]</scope>
    <source>
        <strain evidence="3">JIC</strain>
    </source>
</reference>
<sequence>MSPPAASVDTRATSDPNFDFNFNLPTQNGNPNFERCSFNSGASSSHYSVNKSNQSSSSSARPGPRVRPRLVKQRRSCKTTSSSAVDVGDSGINPFRSVCSSNNSSDNNSSDNNVVDGQFGNVSFVFGVSNSNDRASDCNSSKFNNGNNIRNVDAQLKNAGFVFMDSNKGDDCDSTKNSNNVRNGADVIAAQFNKAGFVFGRSNLNNKGGDCNVSNNVTEAAAEGSDLGNDTGNGYSMNNVSVEKQGFIFTEKVGEFGSKGVKHENGGVEGVAFNFSATVSDHVDDGDGKYGENGAEFGLSEELKKLNIERNGRGGFGGEKAEVKSNVGVSSGVDQFFVFTSGGMSSDKSEASAIHLNGDDKNANDEETSGIGHNLANDNVFVFRSSGNPTGDGGSISQPSSFSAEVDGGRVKDVLRSLFSSSVLGAEVDSGKPEACSVSDEKKADCSVEGVTESSATSFPEFKLPGFDVPLSFSSNLLNESGRKAEPRVRARGLRDKHIKKTKSKAKHSKSTKQQHVEIPSAANSVSQAQETAECYSPMDFSPYEETTATNDTPVICQEVTGQSNQFMENGLGATMAHPSPSFSANVNKIDDKDVPFALNSDESSEGQEKFASSASVSAQNDISSQQRQQKKKKYRMKSASVAGTTSMARGSSLSGTTLSNKLDGLSGNSAASASMSKHETKGNREQSGESEFSSAEKACDKWRRRGNEAYEKGDLSKAEDFYTFGVNSIPPGNTSDTVFTPLVRCYSNRAATRMALGRVREAVQDCLMAVKLDPTFHRAHTRAANCYLQLGELEDAMKCFGNIIESSTAVCLDRQVFKTASEGIRKSQKVIECTDRSAELLRLKTSEAAASALELIVEAMSTSIHSEKLLEMKAEALCMLRRHDEAIALCNQTRDFAKKNFTTASFGNHEADGSCSNIQRWRQRALYKCYFHLGKLETALDYSIKEESGARTQESSDPLAVTIGELLREKSAGNTAFQSGKHTEAIEHYTTAILSSMESRPFAAICFCNRAAAQQALGHIADAISDCSLAIALDENYAKAVSRRATLHEMIRDYKQAAIDLQRFISLLEKQSVGKSKQSGSANGKDLKQVRHRLSVMEEEAKRGIPLDLYLILGVNKSDPASEIKKAYRKAALRHHPDKAGQSLVRSDAGDEGRHWKDIAELVHKDSDRLFKMIGEAYAVLSDPTKREEYDEEEDMRKALKECNNMRNTSRRHSEHYYQGYPFERSSSRRNWQESYKTYCYSYKRW</sequence>
<dbReference type="InterPro" id="IPR011990">
    <property type="entry name" value="TPR-like_helical_dom_sf"/>
</dbReference>
<dbReference type="SUPFAM" id="SSF48452">
    <property type="entry name" value="TPR-like"/>
    <property type="match status" value="2"/>
</dbReference>
<dbReference type="Gene3D" id="1.25.40.10">
    <property type="entry name" value="Tetratricopeptide repeat domain"/>
    <property type="match status" value="2"/>
</dbReference>
<evidence type="ECO:0000259" key="2">
    <source>
        <dbReference type="PROSITE" id="PS50076"/>
    </source>
</evidence>
<proteinExistence type="predicted"/>
<feature type="region of interest" description="Disordered" evidence="1">
    <location>
        <begin position="597"/>
        <end position="699"/>
    </location>
</feature>
<evidence type="ECO:0000313" key="3">
    <source>
        <dbReference type="EMBL" id="KAK9664398.1"/>
    </source>
</evidence>
<dbReference type="CDD" id="cd06257">
    <property type="entry name" value="DnaJ"/>
    <property type="match status" value="1"/>
</dbReference>
<dbReference type="Pfam" id="PF00226">
    <property type="entry name" value="DnaJ"/>
    <property type="match status" value="1"/>
</dbReference>
<dbReference type="AlphaFoldDB" id="A0AAW1GHC1"/>
<dbReference type="SMART" id="SM00028">
    <property type="entry name" value="TPR"/>
    <property type="match status" value="7"/>
</dbReference>
<protein>
    <recommendedName>
        <fullName evidence="2">J domain-containing protein</fullName>
    </recommendedName>
</protein>
<dbReference type="Proteomes" id="UP001443914">
    <property type="component" value="Unassembled WGS sequence"/>
</dbReference>
<dbReference type="InterPro" id="IPR036869">
    <property type="entry name" value="J_dom_sf"/>
</dbReference>
<dbReference type="PROSITE" id="PS50076">
    <property type="entry name" value="DNAJ_2"/>
    <property type="match status" value="1"/>
</dbReference>
<feature type="compositionally biased region" description="Polar residues" evidence="1">
    <location>
        <begin position="642"/>
        <end position="676"/>
    </location>
</feature>
<dbReference type="Pfam" id="PF13181">
    <property type="entry name" value="TPR_8"/>
    <property type="match status" value="1"/>
</dbReference>
<feature type="domain" description="J" evidence="2">
    <location>
        <begin position="1109"/>
        <end position="1195"/>
    </location>
</feature>
<feature type="region of interest" description="Disordered" evidence="1">
    <location>
        <begin position="44"/>
        <end position="89"/>
    </location>
</feature>
<accession>A0AAW1GHC1</accession>
<dbReference type="InterPro" id="IPR001623">
    <property type="entry name" value="DnaJ_domain"/>
</dbReference>
<dbReference type="InterPro" id="IPR018253">
    <property type="entry name" value="DnaJ_domain_CS"/>
</dbReference>
<dbReference type="PRINTS" id="PR00625">
    <property type="entry name" value="JDOMAIN"/>
</dbReference>
<name>A0AAW1GHC1_SAPOF</name>